<feature type="region of interest" description="Disordered" evidence="1">
    <location>
        <begin position="138"/>
        <end position="160"/>
    </location>
</feature>
<dbReference type="EMBL" id="ASPP01020924">
    <property type="protein sequence ID" value="ETO12978.1"/>
    <property type="molecule type" value="Genomic_DNA"/>
</dbReference>
<protein>
    <submittedName>
        <fullName evidence="2">Uncharacterized protein</fullName>
    </submittedName>
</protein>
<feature type="compositionally biased region" description="Basic and acidic residues" evidence="1">
    <location>
        <begin position="138"/>
        <end position="150"/>
    </location>
</feature>
<name>X6MG39_RETFI</name>
<proteinExistence type="predicted"/>
<accession>X6MG39</accession>
<evidence type="ECO:0000313" key="2">
    <source>
        <dbReference type="EMBL" id="ETO12978.1"/>
    </source>
</evidence>
<dbReference type="AlphaFoldDB" id="X6MG39"/>
<sequence length="160" mass="18584">MIYDLNFSFSGLSSPSKTFDFIVLEKCTVFLTAKAKEELSMVKMRLSGAIKIEASNIQLRIINEVLKQCILDEDKSIQELNLREDNVIFYVLKEPNIFFQKQNKIPVLSFFSPQKCDESYQVIINLTDNEWEDLEIESMKEGPDEKKVDIDNNNTKTEEE</sequence>
<reference evidence="2 3" key="1">
    <citation type="journal article" date="2013" name="Curr. Biol.">
        <title>The Genome of the Foraminiferan Reticulomyxa filosa.</title>
        <authorList>
            <person name="Glockner G."/>
            <person name="Hulsmann N."/>
            <person name="Schleicher M."/>
            <person name="Noegel A.A."/>
            <person name="Eichinger L."/>
            <person name="Gallinger C."/>
            <person name="Pawlowski J."/>
            <person name="Sierra R."/>
            <person name="Euteneuer U."/>
            <person name="Pillet L."/>
            <person name="Moustafa A."/>
            <person name="Platzer M."/>
            <person name="Groth M."/>
            <person name="Szafranski K."/>
            <person name="Schliwa M."/>
        </authorList>
    </citation>
    <scope>NUCLEOTIDE SEQUENCE [LARGE SCALE GENOMIC DNA]</scope>
</reference>
<dbReference type="Proteomes" id="UP000023152">
    <property type="component" value="Unassembled WGS sequence"/>
</dbReference>
<keyword evidence="3" id="KW-1185">Reference proteome</keyword>
<gene>
    <name evidence="2" type="ORF">RFI_24397</name>
</gene>
<organism evidence="2 3">
    <name type="scientific">Reticulomyxa filosa</name>
    <dbReference type="NCBI Taxonomy" id="46433"/>
    <lineage>
        <taxon>Eukaryota</taxon>
        <taxon>Sar</taxon>
        <taxon>Rhizaria</taxon>
        <taxon>Retaria</taxon>
        <taxon>Foraminifera</taxon>
        <taxon>Monothalamids</taxon>
        <taxon>Reticulomyxidae</taxon>
        <taxon>Reticulomyxa</taxon>
    </lineage>
</organism>
<feature type="compositionally biased region" description="Polar residues" evidence="1">
    <location>
        <begin position="151"/>
        <end position="160"/>
    </location>
</feature>
<evidence type="ECO:0000313" key="3">
    <source>
        <dbReference type="Proteomes" id="UP000023152"/>
    </source>
</evidence>
<comment type="caution">
    <text evidence="2">The sequence shown here is derived from an EMBL/GenBank/DDBJ whole genome shotgun (WGS) entry which is preliminary data.</text>
</comment>
<evidence type="ECO:0000256" key="1">
    <source>
        <dbReference type="SAM" id="MobiDB-lite"/>
    </source>
</evidence>